<dbReference type="Gramene" id="PUZ60225">
    <property type="protein sequence ID" value="PUZ60225"/>
    <property type="gene ID" value="GQ55_4G106600"/>
</dbReference>
<keyword evidence="7" id="KW-1133">Transmembrane helix</keyword>
<evidence type="ECO:0000256" key="7">
    <source>
        <dbReference type="ARBA" id="ARBA00022989"/>
    </source>
</evidence>
<evidence type="ECO:0000256" key="9">
    <source>
        <dbReference type="ARBA" id="ARBA00023004"/>
    </source>
</evidence>
<dbReference type="AlphaFoldDB" id="A0A2T7DXC4"/>
<reference evidence="14 15" key="1">
    <citation type="submission" date="2018-04" db="EMBL/GenBank/DDBJ databases">
        <title>WGS assembly of Panicum hallii var. hallii HAL2.</title>
        <authorList>
            <person name="Lovell J."/>
            <person name="Jenkins J."/>
            <person name="Lowry D."/>
            <person name="Mamidi S."/>
            <person name="Sreedasyam A."/>
            <person name="Weng X."/>
            <person name="Barry K."/>
            <person name="Bonette J."/>
            <person name="Campitelli B."/>
            <person name="Daum C."/>
            <person name="Gordon S."/>
            <person name="Gould B."/>
            <person name="Lipzen A."/>
            <person name="MacQueen A."/>
            <person name="Palacio-Mejia J."/>
            <person name="Plott C."/>
            <person name="Shakirov E."/>
            <person name="Shu S."/>
            <person name="Yoshinaga Y."/>
            <person name="Zane M."/>
            <person name="Rokhsar D."/>
            <person name="Grimwood J."/>
            <person name="Schmutz J."/>
            <person name="Juenger T."/>
        </authorList>
    </citation>
    <scope>NUCLEOTIDE SEQUENCE [LARGE SCALE GENOMIC DNA]</scope>
    <source>
        <strain evidence="15">cv. HAL2</strain>
    </source>
</reference>
<dbReference type="InterPro" id="IPR002401">
    <property type="entry name" value="Cyt_P450_E_grp-I"/>
</dbReference>
<evidence type="ECO:0000256" key="4">
    <source>
        <dbReference type="ARBA" id="ARBA00022617"/>
    </source>
</evidence>
<dbReference type="GO" id="GO:0005506">
    <property type="term" value="F:iron ion binding"/>
    <property type="evidence" value="ECO:0007669"/>
    <property type="project" value="InterPro"/>
</dbReference>
<dbReference type="OrthoDB" id="2789670at2759"/>
<dbReference type="Gene3D" id="1.10.630.10">
    <property type="entry name" value="Cytochrome P450"/>
    <property type="match status" value="1"/>
</dbReference>
<proteinExistence type="inferred from homology"/>
<evidence type="ECO:0000256" key="11">
    <source>
        <dbReference type="ARBA" id="ARBA00023136"/>
    </source>
</evidence>
<keyword evidence="6 12" id="KW-0479">Metal-binding</keyword>
<keyword evidence="15" id="KW-1185">Reference proteome</keyword>
<gene>
    <name evidence="14" type="ORF">GQ55_4G106600</name>
</gene>
<dbReference type="GO" id="GO:0009707">
    <property type="term" value="C:chloroplast outer membrane"/>
    <property type="evidence" value="ECO:0007669"/>
    <property type="project" value="TreeGrafter"/>
</dbReference>
<dbReference type="PROSITE" id="PS00086">
    <property type="entry name" value="CYTOCHROME_P450"/>
    <property type="match status" value="1"/>
</dbReference>
<keyword evidence="4 12" id="KW-0349">Heme</keyword>
<dbReference type="PANTHER" id="PTHR47283:SF1">
    <property type="entry name" value="ENT-KAURENE OXIDASE, CHLOROPLASTIC"/>
    <property type="match status" value="1"/>
</dbReference>
<keyword evidence="10 13" id="KW-0503">Monooxygenase</keyword>
<evidence type="ECO:0000256" key="2">
    <source>
        <dbReference type="ARBA" id="ARBA00004167"/>
    </source>
</evidence>
<protein>
    <recommendedName>
        <fullName evidence="16">Ent-kaurene oxidase</fullName>
    </recommendedName>
</protein>
<evidence type="ECO:0000256" key="6">
    <source>
        <dbReference type="ARBA" id="ARBA00022723"/>
    </source>
</evidence>
<keyword evidence="11" id="KW-0472">Membrane</keyword>
<dbReference type="GO" id="GO:0009686">
    <property type="term" value="P:gibberellin biosynthetic process"/>
    <property type="evidence" value="ECO:0007669"/>
    <property type="project" value="InterPro"/>
</dbReference>
<evidence type="ECO:0008006" key="16">
    <source>
        <dbReference type="Google" id="ProtNLM"/>
    </source>
</evidence>
<evidence type="ECO:0000256" key="5">
    <source>
        <dbReference type="ARBA" id="ARBA00022692"/>
    </source>
</evidence>
<dbReference type="InterPro" id="IPR001128">
    <property type="entry name" value="Cyt_P450"/>
</dbReference>
<dbReference type="PRINTS" id="PR00463">
    <property type="entry name" value="EP450I"/>
</dbReference>
<dbReference type="GO" id="GO:0052615">
    <property type="term" value="F:ent-kaurene oxidase activity"/>
    <property type="evidence" value="ECO:0007669"/>
    <property type="project" value="InterPro"/>
</dbReference>
<dbReference type="EMBL" id="CM009752">
    <property type="protein sequence ID" value="PUZ60225.1"/>
    <property type="molecule type" value="Genomic_DNA"/>
</dbReference>
<evidence type="ECO:0000256" key="3">
    <source>
        <dbReference type="ARBA" id="ARBA00010617"/>
    </source>
</evidence>
<keyword evidence="8 13" id="KW-0560">Oxidoreductase</keyword>
<evidence type="ECO:0000256" key="8">
    <source>
        <dbReference type="ARBA" id="ARBA00023002"/>
    </source>
</evidence>
<dbReference type="GO" id="GO:0016709">
    <property type="term" value="F:oxidoreductase activity, acting on paired donors, with incorporation or reduction of molecular oxygen, NAD(P)H as one donor, and incorporation of one atom of oxygen"/>
    <property type="evidence" value="ECO:0007669"/>
    <property type="project" value="TreeGrafter"/>
</dbReference>
<feature type="binding site" description="axial binding residue" evidence="12">
    <location>
        <position position="511"/>
    </location>
    <ligand>
        <name>heme</name>
        <dbReference type="ChEBI" id="CHEBI:30413"/>
    </ligand>
    <ligandPart>
        <name>Fe</name>
        <dbReference type="ChEBI" id="CHEBI:18248"/>
    </ligandPart>
</feature>
<dbReference type="InterPro" id="IPR036396">
    <property type="entry name" value="Cyt_P450_sf"/>
</dbReference>
<sequence>MESLVAALPAGGAAAAAAAAVGGLLAAAALAGRAGAKNNSSNAPPGQSATVIPRSLVWLMLLQGPDRVLLPDPPGSFSAPLILGVAEDWRSNSFGVSHNRAHFLSVPGLPIVGNLLQLKEKKPHQTFTKWAEIYGPIYTIKTGASSVVVLNSTQVAKEAMIAKFSSISTRKLSKALSVLTRDKTMVATSDYGDFHKMVKRYVMTSMLGTSGQKQFRDTRNMMVDNMLNTFHTLLNDDPNAPLNFREVFKNELFRLSLIQALGEDVSSVYVEEFGKDISKEEIYQATVVDMMMCAIEVDWRDFFPYLSWVPNRTFETRLLTTEGRRTAVMRALINQQKKRIARGAARISYLDFLLAENTLTDEQLLMLVWEAVIEAADTTLVTTEWAMYEVAKHPGKQDRLYQEIQEVCGNDIVTEDHLPRLPYLNAVFHETLRRHSPVSLVPPRFVHENTNLAGYDVPAGTEMVINLYGCNMNKSDWEEPEEWKPERFLDGRFESADMYKTMAFGAGRRACAGSMQAMYISCTAIARFVQEFAWRLKEGDEDKADTIQLTTNRLYPLYVYLTPRGRE</sequence>
<keyword evidence="9 12" id="KW-0408">Iron</keyword>
<dbReference type="GO" id="GO:0010241">
    <property type="term" value="P:ent-kaurene oxidation to kaurenoic acid"/>
    <property type="evidence" value="ECO:0007669"/>
    <property type="project" value="InterPro"/>
</dbReference>
<dbReference type="STRING" id="1504633.A0A2T7DXC4"/>
<dbReference type="PANTHER" id="PTHR47283">
    <property type="entry name" value="ENT-KAURENE OXIDASE, CHLOROPLASTIC"/>
    <property type="match status" value="1"/>
</dbReference>
<name>A0A2T7DXC4_9POAL</name>
<dbReference type="InterPro" id="IPR017972">
    <property type="entry name" value="Cyt_P450_CS"/>
</dbReference>
<comment type="similarity">
    <text evidence="3 13">Belongs to the cytochrome P450 family.</text>
</comment>
<evidence type="ECO:0000256" key="12">
    <source>
        <dbReference type="PIRSR" id="PIRSR602401-1"/>
    </source>
</evidence>
<evidence type="ECO:0000313" key="15">
    <source>
        <dbReference type="Proteomes" id="UP000244336"/>
    </source>
</evidence>
<evidence type="ECO:0000256" key="10">
    <source>
        <dbReference type="ARBA" id="ARBA00023033"/>
    </source>
</evidence>
<dbReference type="GO" id="GO:0020037">
    <property type="term" value="F:heme binding"/>
    <property type="evidence" value="ECO:0007669"/>
    <property type="project" value="InterPro"/>
</dbReference>
<dbReference type="CDD" id="cd11075">
    <property type="entry name" value="CYP77_89"/>
    <property type="match status" value="1"/>
</dbReference>
<comment type="cofactor">
    <cofactor evidence="1 12">
        <name>heme</name>
        <dbReference type="ChEBI" id="CHEBI:30413"/>
    </cofactor>
</comment>
<dbReference type="Pfam" id="PF00067">
    <property type="entry name" value="p450"/>
    <property type="match status" value="1"/>
</dbReference>
<comment type="subcellular location">
    <subcellularLocation>
        <location evidence="2">Membrane</location>
        <topology evidence="2">Single-pass membrane protein</topology>
    </subcellularLocation>
</comment>
<organism evidence="14 15">
    <name type="scientific">Panicum hallii var. hallii</name>
    <dbReference type="NCBI Taxonomy" id="1504633"/>
    <lineage>
        <taxon>Eukaryota</taxon>
        <taxon>Viridiplantae</taxon>
        <taxon>Streptophyta</taxon>
        <taxon>Embryophyta</taxon>
        <taxon>Tracheophyta</taxon>
        <taxon>Spermatophyta</taxon>
        <taxon>Magnoliopsida</taxon>
        <taxon>Liliopsida</taxon>
        <taxon>Poales</taxon>
        <taxon>Poaceae</taxon>
        <taxon>PACMAD clade</taxon>
        <taxon>Panicoideae</taxon>
        <taxon>Panicodae</taxon>
        <taxon>Paniceae</taxon>
        <taxon>Panicinae</taxon>
        <taxon>Panicum</taxon>
        <taxon>Panicum sect. Panicum</taxon>
    </lineage>
</organism>
<dbReference type="GO" id="GO:0005783">
    <property type="term" value="C:endoplasmic reticulum"/>
    <property type="evidence" value="ECO:0007669"/>
    <property type="project" value="TreeGrafter"/>
</dbReference>
<evidence type="ECO:0000313" key="14">
    <source>
        <dbReference type="EMBL" id="PUZ60225.1"/>
    </source>
</evidence>
<evidence type="ECO:0000256" key="1">
    <source>
        <dbReference type="ARBA" id="ARBA00001971"/>
    </source>
</evidence>
<dbReference type="InterPro" id="IPR044225">
    <property type="entry name" value="KO_chloroplastic"/>
</dbReference>
<dbReference type="Proteomes" id="UP000244336">
    <property type="component" value="Chromosome 4"/>
</dbReference>
<dbReference type="SUPFAM" id="SSF48264">
    <property type="entry name" value="Cytochrome P450"/>
    <property type="match status" value="1"/>
</dbReference>
<accession>A0A2T7DXC4</accession>
<keyword evidence="5" id="KW-0812">Transmembrane</keyword>
<evidence type="ECO:0000256" key="13">
    <source>
        <dbReference type="RuleBase" id="RU000461"/>
    </source>
</evidence>
<dbReference type="FunFam" id="1.10.630.10:FF:000062">
    <property type="entry name" value="Ent-kaurene oxidase 2"/>
    <property type="match status" value="1"/>
</dbReference>